<dbReference type="Gene3D" id="3.30.70.100">
    <property type="match status" value="1"/>
</dbReference>
<organism evidence="2">
    <name type="scientific">freshwater metagenome</name>
    <dbReference type="NCBI Taxonomy" id="449393"/>
    <lineage>
        <taxon>unclassified sequences</taxon>
        <taxon>metagenomes</taxon>
        <taxon>ecological metagenomes</taxon>
    </lineage>
</organism>
<dbReference type="SUPFAM" id="SSF54909">
    <property type="entry name" value="Dimeric alpha+beta barrel"/>
    <property type="match status" value="1"/>
</dbReference>
<proteinExistence type="predicted"/>
<feature type="domain" description="ABM" evidence="1">
    <location>
        <begin position="4"/>
        <end position="93"/>
    </location>
</feature>
<dbReference type="EMBL" id="CAEZTR010000085">
    <property type="protein sequence ID" value="CAB4582695.1"/>
    <property type="molecule type" value="Genomic_DNA"/>
</dbReference>
<name>A0A6J6F551_9ZZZZ</name>
<sequence>MAKRVMIATMKANPGQRDELLAQFGDMFAVANAEAGTEIYTLVAGDDADTIYMIEQYADQAAMDAHMGSETLAALYPKIGPFMADGGAVMGSVHSELD</sequence>
<protein>
    <submittedName>
        <fullName evidence="2">Unannotated protein</fullName>
    </submittedName>
</protein>
<evidence type="ECO:0000259" key="1">
    <source>
        <dbReference type="PROSITE" id="PS51725"/>
    </source>
</evidence>
<dbReference type="AlphaFoldDB" id="A0A6J6F551"/>
<dbReference type="PROSITE" id="PS51725">
    <property type="entry name" value="ABM"/>
    <property type="match status" value="1"/>
</dbReference>
<evidence type="ECO:0000313" key="2">
    <source>
        <dbReference type="EMBL" id="CAB4582695.1"/>
    </source>
</evidence>
<dbReference type="InterPro" id="IPR011008">
    <property type="entry name" value="Dimeric_a/b-barrel"/>
</dbReference>
<dbReference type="Pfam" id="PF03992">
    <property type="entry name" value="ABM"/>
    <property type="match status" value="1"/>
</dbReference>
<dbReference type="InterPro" id="IPR007138">
    <property type="entry name" value="ABM_dom"/>
</dbReference>
<evidence type="ECO:0000313" key="3">
    <source>
        <dbReference type="EMBL" id="CAB4676889.1"/>
    </source>
</evidence>
<dbReference type="EMBL" id="CAEZXE010000049">
    <property type="protein sequence ID" value="CAB4676889.1"/>
    <property type="molecule type" value="Genomic_DNA"/>
</dbReference>
<gene>
    <name evidence="2" type="ORF">UFOPK1711_01312</name>
    <name evidence="3" type="ORF">UFOPK2350_00721</name>
</gene>
<reference evidence="2" key="1">
    <citation type="submission" date="2020-05" db="EMBL/GenBank/DDBJ databases">
        <authorList>
            <person name="Chiriac C."/>
            <person name="Salcher M."/>
            <person name="Ghai R."/>
            <person name="Kavagutti S V."/>
        </authorList>
    </citation>
    <scope>NUCLEOTIDE SEQUENCE</scope>
</reference>
<accession>A0A6J6F551</accession>